<name>A0A432DZ59_9FLAO</name>
<dbReference type="AlphaFoldDB" id="A0A432DZ59"/>
<reference evidence="1 2" key="1">
    <citation type="submission" date="2018-12" db="EMBL/GenBank/DDBJ databases">
        <title>Draft Genome Sequence of Chryseobacterium arthrosphaerae strain ED882-96 Isolated from the Blood of a Patient with Liver Cirrhosis in Taiwan.</title>
        <authorList>
            <person name="Lin J.-N."/>
            <person name="Lai C.-H."/>
            <person name="Yang C.-H."/>
            <person name="Huang Y.-H."/>
        </authorList>
    </citation>
    <scope>NUCLEOTIDE SEQUENCE [LARGE SCALE GENOMIC DNA]</scope>
    <source>
        <strain evidence="1 2">ED882-96</strain>
    </source>
</reference>
<sequence length="68" mass="7771">MDIPGRMLASGYAGKYPNDIQGLLSANLRLVWDDVKDYIKESRSFKLWSEILNDATYLDQFISGRRSA</sequence>
<proteinExistence type="predicted"/>
<dbReference type="Proteomes" id="UP000276953">
    <property type="component" value="Unassembled WGS sequence"/>
</dbReference>
<protein>
    <submittedName>
        <fullName evidence="1">Uncharacterized protein</fullName>
    </submittedName>
</protein>
<gene>
    <name evidence="1" type="ORF">EJ377_03950</name>
</gene>
<evidence type="ECO:0000313" key="1">
    <source>
        <dbReference type="EMBL" id="RTZ49591.1"/>
    </source>
</evidence>
<accession>A0A432DZ59</accession>
<comment type="caution">
    <text evidence="1">The sequence shown here is derived from an EMBL/GenBank/DDBJ whole genome shotgun (WGS) entry which is preliminary data.</text>
</comment>
<organism evidence="1 2">
    <name type="scientific">Chryseobacterium arthrosphaerae</name>
    <dbReference type="NCBI Taxonomy" id="651561"/>
    <lineage>
        <taxon>Bacteria</taxon>
        <taxon>Pseudomonadati</taxon>
        <taxon>Bacteroidota</taxon>
        <taxon>Flavobacteriia</taxon>
        <taxon>Flavobacteriales</taxon>
        <taxon>Weeksellaceae</taxon>
        <taxon>Chryseobacterium group</taxon>
        <taxon>Chryseobacterium</taxon>
    </lineage>
</organism>
<evidence type="ECO:0000313" key="2">
    <source>
        <dbReference type="Proteomes" id="UP000276953"/>
    </source>
</evidence>
<dbReference type="EMBL" id="RYFC01000001">
    <property type="protein sequence ID" value="RTZ49591.1"/>
    <property type="molecule type" value="Genomic_DNA"/>
</dbReference>